<evidence type="ECO:0000256" key="1">
    <source>
        <dbReference type="SAM" id="Phobius"/>
    </source>
</evidence>
<name>A0A2P2P341_RHIMU</name>
<protein>
    <submittedName>
        <fullName evidence="2">Uncharacterized protein</fullName>
    </submittedName>
</protein>
<sequence length="58" mass="6424">MLSLSIITKRSCYRPTYEKNPAMSKQTTGLAATIVMVILNGLKCFSTLAKCSRQGKIR</sequence>
<keyword evidence="1" id="KW-0812">Transmembrane</keyword>
<keyword evidence="1" id="KW-1133">Transmembrane helix</keyword>
<dbReference type="EMBL" id="GGEC01068691">
    <property type="protein sequence ID" value="MBX49175.1"/>
    <property type="molecule type" value="Transcribed_RNA"/>
</dbReference>
<dbReference type="AlphaFoldDB" id="A0A2P2P341"/>
<reference evidence="2" key="1">
    <citation type="submission" date="2018-02" db="EMBL/GenBank/DDBJ databases">
        <title>Rhizophora mucronata_Transcriptome.</title>
        <authorList>
            <person name="Meera S.P."/>
            <person name="Sreeshan A."/>
            <person name="Augustine A."/>
        </authorList>
    </citation>
    <scope>NUCLEOTIDE SEQUENCE</scope>
    <source>
        <tissue evidence="2">Leaf</tissue>
    </source>
</reference>
<keyword evidence="1" id="KW-0472">Membrane</keyword>
<evidence type="ECO:0000313" key="2">
    <source>
        <dbReference type="EMBL" id="MBX49175.1"/>
    </source>
</evidence>
<proteinExistence type="predicted"/>
<feature type="transmembrane region" description="Helical" evidence="1">
    <location>
        <begin position="29"/>
        <end position="49"/>
    </location>
</feature>
<accession>A0A2P2P341</accession>
<organism evidence="2">
    <name type="scientific">Rhizophora mucronata</name>
    <name type="common">Asiatic mangrove</name>
    <dbReference type="NCBI Taxonomy" id="61149"/>
    <lineage>
        <taxon>Eukaryota</taxon>
        <taxon>Viridiplantae</taxon>
        <taxon>Streptophyta</taxon>
        <taxon>Embryophyta</taxon>
        <taxon>Tracheophyta</taxon>
        <taxon>Spermatophyta</taxon>
        <taxon>Magnoliopsida</taxon>
        <taxon>eudicotyledons</taxon>
        <taxon>Gunneridae</taxon>
        <taxon>Pentapetalae</taxon>
        <taxon>rosids</taxon>
        <taxon>fabids</taxon>
        <taxon>Malpighiales</taxon>
        <taxon>Rhizophoraceae</taxon>
        <taxon>Rhizophora</taxon>
    </lineage>
</organism>